<evidence type="ECO:0008006" key="3">
    <source>
        <dbReference type="Google" id="ProtNLM"/>
    </source>
</evidence>
<evidence type="ECO:0000313" key="1">
    <source>
        <dbReference type="EMBL" id="MFC0048794.1"/>
    </source>
</evidence>
<name>A0ABV6BD43_9GAMM</name>
<accession>A0ABV6BD43</accession>
<organism evidence="1 2">
    <name type="scientific">Rheinheimera tilapiae</name>
    <dbReference type="NCBI Taxonomy" id="875043"/>
    <lineage>
        <taxon>Bacteria</taxon>
        <taxon>Pseudomonadati</taxon>
        <taxon>Pseudomonadota</taxon>
        <taxon>Gammaproteobacteria</taxon>
        <taxon>Chromatiales</taxon>
        <taxon>Chromatiaceae</taxon>
        <taxon>Rheinheimera</taxon>
    </lineage>
</organism>
<evidence type="ECO:0000313" key="2">
    <source>
        <dbReference type="Proteomes" id="UP001589813"/>
    </source>
</evidence>
<reference evidence="1 2" key="1">
    <citation type="submission" date="2024-09" db="EMBL/GenBank/DDBJ databases">
        <authorList>
            <person name="Sun Q."/>
            <person name="Mori K."/>
        </authorList>
    </citation>
    <scope>NUCLEOTIDE SEQUENCE [LARGE SCALE GENOMIC DNA]</scope>
    <source>
        <strain evidence="1 2">KCTC 23315</strain>
    </source>
</reference>
<sequence>MSGFVGRIGTVLIGSVFALYPLSQGHASAKFTPQQPQFVAGQWPDRSADLCQVATETLKYIDKGQSYDPVAIHGGKIPGATVSVAEIRTTLHYICQIANEDKATGRKSRLTDPAFIAQHFSFVRWMPDQAGAAKLSKNKPLLQKLPADKILQTKYFVKIADGSPVKTADKNQALYGLPFDEAKLDLATADALGKQITRFQLGKQDIVRGALEKTPLRAPVLFWLSREGLEGALLQGTAVVPSGQGYRYYNVHRTNGIPYDRTKTPEQQQRYWYFKEVKSVLGYGKDADYKIPIKPEVTVAGDIPQLGLGKLILLATPEAGVMHYRLTILADTGGAFANNLFQLDWLSGYYRGWPDYFAANKHRGDYSQAYLLLKK</sequence>
<dbReference type="InterPro" id="IPR036908">
    <property type="entry name" value="RlpA-like_sf"/>
</dbReference>
<gene>
    <name evidence="1" type="ORF">ACFFJP_10905</name>
</gene>
<proteinExistence type="predicted"/>
<protein>
    <recommendedName>
        <fullName evidence="3">Lytic transglycosylase MltA domain-containing protein</fullName>
    </recommendedName>
</protein>
<dbReference type="SUPFAM" id="SSF50685">
    <property type="entry name" value="Barwin-like endoglucanases"/>
    <property type="match status" value="1"/>
</dbReference>
<dbReference type="EMBL" id="JBHLXP010000001">
    <property type="protein sequence ID" value="MFC0048794.1"/>
    <property type="molecule type" value="Genomic_DNA"/>
</dbReference>
<dbReference type="Proteomes" id="UP001589813">
    <property type="component" value="Unassembled WGS sequence"/>
</dbReference>
<keyword evidence="2" id="KW-1185">Reference proteome</keyword>
<dbReference type="RefSeq" id="WP_377243323.1">
    <property type="nucleotide sequence ID" value="NZ_JBHLXP010000001.1"/>
</dbReference>
<comment type="caution">
    <text evidence="1">The sequence shown here is derived from an EMBL/GenBank/DDBJ whole genome shotgun (WGS) entry which is preliminary data.</text>
</comment>